<dbReference type="AlphaFoldDB" id="A0A4Y3NAU5"/>
<protein>
    <recommendedName>
        <fullName evidence="10">Peptidase S8/S53 domain-containing protein</fullName>
    </recommendedName>
</protein>
<dbReference type="PANTHER" id="PTHR43806:SF11">
    <property type="entry name" value="CEREVISIN-RELATED"/>
    <property type="match status" value="1"/>
</dbReference>
<organism evidence="11 12">
    <name type="scientific">Paenarthrobacter aurescens</name>
    <name type="common">Arthrobacter aurescens</name>
    <dbReference type="NCBI Taxonomy" id="43663"/>
    <lineage>
        <taxon>Bacteria</taxon>
        <taxon>Bacillati</taxon>
        <taxon>Actinomycetota</taxon>
        <taxon>Actinomycetes</taxon>
        <taxon>Micrococcales</taxon>
        <taxon>Micrococcaceae</taxon>
        <taxon>Paenarthrobacter</taxon>
    </lineage>
</organism>
<dbReference type="InterPro" id="IPR000209">
    <property type="entry name" value="Peptidase_S8/S53_dom"/>
</dbReference>
<feature type="active site" description="Charge relay system" evidence="5">
    <location>
        <position position="105"/>
    </location>
</feature>
<evidence type="ECO:0000256" key="6">
    <source>
        <dbReference type="RuleBase" id="RU003355"/>
    </source>
</evidence>
<dbReference type="InterPro" id="IPR050131">
    <property type="entry name" value="Peptidase_S8_subtilisin-like"/>
</dbReference>
<evidence type="ECO:0000256" key="4">
    <source>
        <dbReference type="ARBA" id="ARBA00022825"/>
    </source>
</evidence>
<dbReference type="PANTHER" id="PTHR43806">
    <property type="entry name" value="PEPTIDASE S8"/>
    <property type="match status" value="1"/>
</dbReference>
<dbReference type="SUPFAM" id="SSF52743">
    <property type="entry name" value="Subtilisin-like"/>
    <property type="match status" value="1"/>
</dbReference>
<feature type="transmembrane region" description="Helical" evidence="8">
    <location>
        <begin position="416"/>
        <end position="438"/>
    </location>
</feature>
<keyword evidence="9" id="KW-0732">Signal</keyword>
<keyword evidence="12" id="KW-1185">Reference proteome</keyword>
<dbReference type="InterPro" id="IPR023827">
    <property type="entry name" value="Peptidase_S8_Asp-AS"/>
</dbReference>
<feature type="domain" description="Peptidase S8/S53" evidence="10">
    <location>
        <begin position="58"/>
        <end position="346"/>
    </location>
</feature>
<name>A0A4Y3NAU5_PAEAU</name>
<keyword evidence="8" id="KW-0812">Transmembrane</keyword>
<evidence type="ECO:0000256" key="7">
    <source>
        <dbReference type="SAM" id="MobiDB-lite"/>
    </source>
</evidence>
<evidence type="ECO:0000256" key="8">
    <source>
        <dbReference type="SAM" id="Phobius"/>
    </source>
</evidence>
<dbReference type="EMBL" id="BJMD01000008">
    <property type="protein sequence ID" value="GEB18772.1"/>
    <property type="molecule type" value="Genomic_DNA"/>
</dbReference>
<feature type="active site" description="Charge relay system" evidence="5">
    <location>
        <position position="298"/>
    </location>
</feature>
<dbReference type="GO" id="GO:0004252">
    <property type="term" value="F:serine-type endopeptidase activity"/>
    <property type="evidence" value="ECO:0007669"/>
    <property type="project" value="UniProtKB-UniRule"/>
</dbReference>
<dbReference type="GeneID" id="97300218"/>
<evidence type="ECO:0000259" key="10">
    <source>
        <dbReference type="Pfam" id="PF00082"/>
    </source>
</evidence>
<dbReference type="OrthoDB" id="9798386at2"/>
<keyword evidence="2 5" id="KW-0645">Protease</keyword>
<dbReference type="PROSITE" id="PS51892">
    <property type="entry name" value="SUBTILASE"/>
    <property type="match status" value="1"/>
</dbReference>
<comment type="caution">
    <text evidence="11">The sequence shown here is derived from an EMBL/GenBank/DDBJ whole genome shotgun (WGS) entry which is preliminary data.</text>
</comment>
<feature type="region of interest" description="Disordered" evidence="7">
    <location>
        <begin position="113"/>
        <end position="154"/>
    </location>
</feature>
<dbReference type="PROSITE" id="PS00136">
    <property type="entry name" value="SUBTILASE_ASP"/>
    <property type="match status" value="1"/>
</dbReference>
<evidence type="ECO:0000256" key="2">
    <source>
        <dbReference type="ARBA" id="ARBA00022670"/>
    </source>
</evidence>
<evidence type="ECO:0000313" key="12">
    <source>
        <dbReference type="Proteomes" id="UP000317715"/>
    </source>
</evidence>
<feature type="active site" description="Charge relay system" evidence="5">
    <location>
        <position position="67"/>
    </location>
</feature>
<dbReference type="PROSITE" id="PS00138">
    <property type="entry name" value="SUBTILASE_SER"/>
    <property type="match status" value="1"/>
</dbReference>
<feature type="compositionally biased region" description="Pro residues" evidence="7">
    <location>
        <begin position="135"/>
        <end position="148"/>
    </location>
</feature>
<keyword evidence="8" id="KW-1133">Transmembrane helix</keyword>
<sequence length="468" mass="46705">MTVGHRRIVSAALATTLAGVALAGALFSAPAANADAWRDKEYWLKESGVTNAWQVSKGAGVKVAVIDSGVDGSHPDLKGVVVGGTDVSGAGAPNGQKSIGAKTEHGTLVATMLAGRGHPAPPPPPSASPSASASPAPPPPPPTTPPAGGPDGIVGVAPEAEILAISTWLGSPNPGGKTDQEQIPEAVRWAVDNGAKVINISLGSTSPDWPQSWDAAFLYAEQKDVVIVAAAGNRVGGNVQVGAPATIPGVLTVAGLDGEGRASVDSSSQGISIGVAAPAEKLVGGIPGGSYAEWAGTSGAAPIVSGVAALIRSKWPEMSATQVINRIVSTAKDAGAPGKDPIYGYGILNAEAALKNDVPVTSTNPLGSIGDWIRVHRRGVFSEPEPAPVASPTSAAPTLADPTVPVAKTPATMDDALPAAVVLGFGALFVALVAGASIQLRRVLKNPPAVPEEAETGALVKVDPPSRT</sequence>
<dbReference type="PROSITE" id="PS51318">
    <property type="entry name" value="TAT"/>
    <property type="match status" value="1"/>
</dbReference>
<dbReference type="Gene3D" id="3.40.50.200">
    <property type="entry name" value="Peptidase S8/S53 domain"/>
    <property type="match status" value="1"/>
</dbReference>
<gene>
    <name evidence="11" type="ORF">AAU01_15270</name>
</gene>
<feature type="signal peptide" evidence="9">
    <location>
        <begin position="1"/>
        <end position="34"/>
    </location>
</feature>
<evidence type="ECO:0000256" key="9">
    <source>
        <dbReference type="SAM" id="SignalP"/>
    </source>
</evidence>
<feature type="region of interest" description="Disordered" evidence="7">
    <location>
        <begin position="447"/>
        <end position="468"/>
    </location>
</feature>
<evidence type="ECO:0000256" key="5">
    <source>
        <dbReference type="PROSITE-ProRule" id="PRU01240"/>
    </source>
</evidence>
<proteinExistence type="inferred from homology"/>
<evidence type="ECO:0000313" key="11">
    <source>
        <dbReference type="EMBL" id="GEB18772.1"/>
    </source>
</evidence>
<dbReference type="Proteomes" id="UP000317715">
    <property type="component" value="Unassembled WGS sequence"/>
</dbReference>
<evidence type="ECO:0000256" key="1">
    <source>
        <dbReference type="ARBA" id="ARBA00011073"/>
    </source>
</evidence>
<evidence type="ECO:0000256" key="3">
    <source>
        <dbReference type="ARBA" id="ARBA00022801"/>
    </source>
</evidence>
<comment type="similarity">
    <text evidence="1 5 6">Belongs to the peptidase S8 family.</text>
</comment>
<keyword evidence="3 5" id="KW-0378">Hydrolase</keyword>
<keyword evidence="8" id="KW-0472">Membrane</keyword>
<accession>A0A4Y3NAU5</accession>
<dbReference type="PRINTS" id="PR00723">
    <property type="entry name" value="SUBTILISIN"/>
</dbReference>
<keyword evidence="4 5" id="KW-0720">Serine protease</keyword>
<dbReference type="Pfam" id="PF00082">
    <property type="entry name" value="Peptidase_S8"/>
    <property type="match status" value="1"/>
</dbReference>
<feature type="chain" id="PRO_5021304379" description="Peptidase S8/S53 domain-containing protein" evidence="9">
    <location>
        <begin position="35"/>
        <end position="468"/>
    </location>
</feature>
<dbReference type="InterPro" id="IPR036852">
    <property type="entry name" value="Peptidase_S8/S53_dom_sf"/>
</dbReference>
<dbReference type="GO" id="GO:0006508">
    <property type="term" value="P:proteolysis"/>
    <property type="evidence" value="ECO:0007669"/>
    <property type="project" value="UniProtKB-KW"/>
</dbReference>
<dbReference type="RefSeq" id="WP_141283065.1">
    <property type="nucleotide sequence ID" value="NZ_BAAAWK010000001.1"/>
</dbReference>
<feature type="region of interest" description="Disordered" evidence="7">
    <location>
        <begin position="383"/>
        <end position="402"/>
    </location>
</feature>
<reference evidence="11 12" key="1">
    <citation type="submission" date="2019-06" db="EMBL/GenBank/DDBJ databases">
        <title>Whole genome shotgun sequence of Paenarthrobacter aurescens NBRC 12136.</title>
        <authorList>
            <person name="Hosoyama A."/>
            <person name="Uohara A."/>
            <person name="Ohji S."/>
            <person name="Ichikawa N."/>
        </authorList>
    </citation>
    <scope>NUCLEOTIDE SEQUENCE [LARGE SCALE GENOMIC DNA]</scope>
    <source>
        <strain evidence="11 12">NBRC 12136</strain>
    </source>
</reference>
<dbReference type="InterPro" id="IPR023828">
    <property type="entry name" value="Peptidase_S8_Ser-AS"/>
</dbReference>
<dbReference type="InterPro" id="IPR015500">
    <property type="entry name" value="Peptidase_S8_subtilisin-rel"/>
</dbReference>
<dbReference type="InterPro" id="IPR006311">
    <property type="entry name" value="TAT_signal"/>
</dbReference>